<reference evidence="3" key="1">
    <citation type="journal article" date="2019" name="BMC Genomics">
        <title>A new reference genome for Sorghum bicolor reveals high levels of sequence similarity between sweet and grain genotypes: implications for the genetics of sugar metabolism.</title>
        <authorList>
            <person name="Cooper E.A."/>
            <person name="Brenton Z.W."/>
            <person name="Flinn B.S."/>
            <person name="Jenkins J."/>
            <person name="Shu S."/>
            <person name="Flowers D."/>
            <person name="Luo F."/>
            <person name="Wang Y."/>
            <person name="Xia P."/>
            <person name="Barry K."/>
            <person name="Daum C."/>
            <person name="Lipzen A."/>
            <person name="Yoshinaga Y."/>
            <person name="Schmutz J."/>
            <person name="Saski C."/>
            <person name="Vermerris W."/>
            <person name="Kresovich S."/>
        </authorList>
    </citation>
    <scope>NUCLEOTIDE SEQUENCE</scope>
</reference>
<dbReference type="AlphaFoldDB" id="A0A921QB64"/>
<comment type="caution">
    <text evidence="3">The sequence shown here is derived from an EMBL/GenBank/DDBJ whole genome shotgun (WGS) entry which is preliminary data.</text>
</comment>
<feature type="coiled-coil region" evidence="1">
    <location>
        <begin position="309"/>
        <end position="343"/>
    </location>
</feature>
<protein>
    <submittedName>
        <fullName evidence="3">Uncharacterized protein</fullName>
    </submittedName>
</protein>
<evidence type="ECO:0000313" key="4">
    <source>
        <dbReference type="Proteomes" id="UP000807115"/>
    </source>
</evidence>
<dbReference type="Proteomes" id="UP000807115">
    <property type="component" value="Chromosome 9"/>
</dbReference>
<accession>A0A921QB64</accession>
<sequence>MGIPISGRLYNEYVPEDNVNDKVARELFKAYAELSWRNNGKNSDSVRQPVLITDWVDYFLEDSERLEGQHHIPLPTSYYASHEDPLLKELNFRVGGNGERRLHLCYTTGRFYLCMVISSKRVAFTKTATSEEPMKVDSNSPKRPASPVSEDNTQAKPKRSRINKASVAPKWSVAASTKEVKKMGDDMKRRLDEFMKDVDNGPCSRPVAKEAVTLRASDIVDPSKRSMFKYVQLDVKNLHALLNSDSLDESALAKEISDTLNPWSDLFYDGTSIKLTARLSSSSNKVKFDAAELVQQAAAIQTEVPMAQIARHDEKIEALQNLLAKEEKKREEKLEQIEGIQALFDQLSSVRKSVSDSSPTVEKQIARYAPAHDNEVKEALISFIRSSS</sequence>
<reference evidence="3" key="2">
    <citation type="submission" date="2020-10" db="EMBL/GenBank/DDBJ databases">
        <authorList>
            <person name="Cooper E.A."/>
            <person name="Brenton Z.W."/>
            <person name="Flinn B.S."/>
            <person name="Jenkins J."/>
            <person name="Shu S."/>
            <person name="Flowers D."/>
            <person name="Luo F."/>
            <person name="Wang Y."/>
            <person name="Xia P."/>
            <person name="Barry K."/>
            <person name="Daum C."/>
            <person name="Lipzen A."/>
            <person name="Yoshinaga Y."/>
            <person name="Schmutz J."/>
            <person name="Saski C."/>
            <person name="Vermerris W."/>
            <person name="Kresovich S."/>
        </authorList>
    </citation>
    <scope>NUCLEOTIDE SEQUENCE</scope>
</reference>
<evidence type="ECO:0000256" key="1">
    <source>
        <dbReference type="SAM" id="Coils"/>
    </source>
</evidence>
<proteinExistence type="predicted"/>
<name>A0A921QB64_SORBI</name>
<keyword evidence="1" id="KW-0175">Coiled coil</keyword>
<gene>
    <name evidence="3" type="ORF">BDA96_09G097700</name>
</gene>
<organism evidence="3 4">
    <name type="scientific">Sorghum bicolor</name>
    <name type="common">Sorghum</name>
    <name type="synonym">Sorghum vulgare</name>
    <dbReference type="NCBI Taxonomy" id="4558"/>
    <lineage>
        <taxon>Eukaryota</taxon>
        <taxon>Viridiplantae</taxon>
        <taxon>Streptophyta</taxon>
        <taxon>Embryophyta</taxon>
        <taxon>Tracheophyta</taxon>
        <taxon>Spermatophyta</taxon>
        <taxon>Magnoliopsida</taxon>
        <taxon>Liliopsida</taxon>
        <taxon>Poales</taxon>
        <taxon>Poaceae</taxon>
        <taxon>PACMAD clade</taxon>
        <taxon>Panicoideae</taxon>
        <taxon>Andropogonodae</taxon>
        <taxon>Andropogoneae</taxon>
        <taxon>Sorghinae</taxon>
        <taxon>Sorghum</taxon>
    </lineage>
</organism>
<dbReference type="EMBL" id="CM027688">
    <property type="protein sequence ID" value="KAG0517537.1"/>
    <property type="molecule type" value="Genomic_DNA"/>
</dbReference>
<feature type="region of interest" description="Disordered" evidence="2">
    <location>
        <begin position="128"/>
        <end position="164"/>
    </location>
</feature>
<evidence type="ECO:0000256" key="2">
    <source>
        <dbReference type="SAM" id="MobiDB-lite"/>
    </source>
</evidence>
<evidence type="ECO:0000313" key="3">
    <source>
        <dbReference type="EMBL" id="KAG0517537.1"/>
    </source>
</evidence>